<dbReference type="STRING" id="481446.NIT7645_01505"/>
<dbReference type="RefSeq" id="WP_050672303.1">
    <property type="nucleotide sequence ID" value="NZ_CVRL01000002.1"/>
</dbReference>
<name>A0A0H5CWH5_9RHOB</name>
<dbReference type="PANTHER" id="PTHR38340:SF1">
    <property type="entry name" value="S-LAYER PROTEIN"/>
    <property type="match status" value="1"/>
</dbReference>
<organism evidence="3 4">
    <name type="scientific">Phaeobacter italicus</name>
    <dbReference type="NCBI Taxonomy" id="481446"/>
    <lineage>
        <taxon>Bacteria</taxon>
        <taxon>Pseudomonadati</taxon>
        <taxon>Pseudomonadota</taxon>
        <taxon>Alphaproteobacteria</taxon>
        <taxon>Rhodobacterales</taxon>
        <taxon>Roseobacteraceae</taxon>
        <taxon>Phaeobacter</taxon>
    </lineage>
</organism>
<dbReference type="Pfam" id="PF00353">
    <property type="entry name" value="HemolysinCabind"/>
    <property type="match status" value="7"/>
</dbReference>
<dbReference type="InterPro" id="IPR018511">
    <property type="entry name" value="Hemolysin-typ_Ca-bd_CS"/>
</dbReference>
<protein>
    <submittedName>
        <fullName evidence="3">Cyclolysin</fullName>
    </submittedName>
</protein>
<proteinExistence type="predicted"/>
<evidence type="ECO:0000256" key="1">
    <source>
        <dbReference type="ARBA" id="ARBA00004613"/>
    </source>
</evidence>
<evidence type="ECO:0000313" key="3">
    <source>
        <dbReference type="EMBL" id="CRL09337.1"/>
    </source>
</evidence>
<dbReference type="InterPro" id="IPR011049">
    <property type="entry name" value="Serralysin-like_metalloprot_C"/>
</dbReference>
<dbReference type="InterPro" id="IPR001343">
    <property type="entry name" value="Hemolysn_Ca-bd"/>
</dbReference>
<dbReference type="InterPro" id="IPR050557">
    <property type="entry name" value="RTX_toxin/Mannuronan_C5-epim"/>
</dbReference>
<evidence type="ECO:0000313" key="4">
    <source>
        <dbReference type="Proteomes" id="UP000043764"/>
    </source>
</evidence>
<dbReference type="PANTHER" id="PTHR38340">
    <property type="entry name" value="S-LAYER PROTEIN"/>
    <property type="match status" value="1"/>
</dbReference>
<dbReference type="PRINTS" id="PR00313">
    <property type="entry name" value="CABNDNGRPT"/>
</dbReference>
<dbReference type="Proteomes" id="UP000043764">
    <property type="component" value="Unassembled WGS sequence"/>
</dbReference>
<accession>A0A0H5CWH5</accession>
<keyword evidence="4" id="KW-1185">Reference proteome</keyword>
<gene>
    <name evidence="3" type="primary">cya_2</name>
    <name evidence="3" type="ORF">NIT7321_00166</name>
</gene>
<evidence type="ECO:0000256" key="2">
    <source>
        <dbReference type="ARBA" id="ARBA00022525"/>
    </source>
</evidence>
<dbReference type="GO" id="GO:0005576">
    <property type="term" value="C:extracellular region"/>
    <property type="evidence" value="ECO:0007669"/>
    <property type="project" value="UniProtKB-SubCell"/>
</dbReference>
<keyword evidence="2" id="KW-0964">Secreted</keyword>
<dbReference type="Gene3D" id="2.150.10.10">
    <property type="entry name" value="Serralysin-like metalloprotease, C-terminal"/>
    <property type="match status" value="5"/>
</dbReference>
<dbReference type="GO" id="GO:0005509">
    <property type="term" value="F:calcium ion binding"/>
    <property type="evidence" value="ECO:0007669"/>
    <property type="project" value="InterPro"/>
</dbReference>
<dbReference type="EMBL" id="CVRL01000002">
    <property type="protein sequence ID" value="CRL09337.1"/>
    <property type="molecule type" value="Genomic_DNA"/>
</dbReference>
<sequence length="517" mass="53973">MVNIVVTATANYVPEYDLYNLDLDAVRLVSTTSSAITAAFGDFSLTLTGSFQYDFNGALTQSSVVRGFSFQYSGSQIVTATGFSLSGYDLSRYDFATLITREMAGADTFTSAWNSGEYIETLGGNDTIRAGSGNDTIDGGTGYDTVMVRATGNEWSIAWGYSRGVEVSSPDGEDTLLNVERVQFEDQTALIAEGGAGNDRLISTQTVIGNSLWDMMNGRGGDDTIQGGGGRDFLIGERGNDLIKGGANHDYISGGDGNDILHGQAGNDKIRGFSGSDTIYGGAGNDTLYADFENSVDSDSADRLYGGAGKDLLVGQRSADYLNGGIDKDTLRGDAGQDTLLGGNGWDRLLAGADNDLLRGGNGRDYLAGHSGADVLDGGAHADRLFGGGGNDTLKGGTGTDLLNGGSGNDLLFGGGGNDTLLGGTGRDRLLGQAGDDQLTGGAYADTFVFHQGYGNDTITDFSVGQDRIQIGRGADGLDDLTFNTLGDDIQITFADVTILVENTTLAELENADNFLF</sequence>
<dbReference type="AlphaFoldDB" id="A0A0H5CWH5"/>
<reference evidence="4" key="1">
    <citation type="submission" date="2015-05" db="EMBL/GenBank/DDBJ databases">
        <authorList>
            <person name="Rodrigo-Torres Lidia"/>
            <person name="Arahal R.David."/>
        </authorList>
    </citation>
    <scope>NUCLEOTIDE SEQUENCE [LARGE SCALE GENOMIC DNA]</scope>
    <source>
        <strain evidence="4">CECT 7321</strain>
    </source>
</reference>
<comment type="subcellular location">
    <subcellularLocation>
        <location evidence="1">Secreted</location>
    </subcellularLocation>
</comment>
<dbReference type="PROSITE" id="PS00330">
    <property type="entry name" value="HEMOLYSIN_CALCIUM"/>
    <property type="match status" value="4"/>
</dbReference>
<dbReference type="SUPFAM" id="SSF51120">
    <property type="entry name" value="beta-Roll"/>
    <property type="match status" value="2"/>
</dbReference>